<evidence type="ECO:0000313" key="3">
    <source>
        <dbReference type="Proteomes" id="UP000627446"/>
    </source>
</evidence>
<proteinExistence type="predicted"/>
<evidence type="ECO:0000313" key="2">
    <source>
        <dbReference type="EMBL" id="MBC3881247.1"/>
    </source>
</evidence>
<accession>A0A923HLJ3</accession>
<dbReference type="AlphaFoldDB" id="A0A923HLJ3"/>
<organism evidence="2 3">
    <name type="scientific">Undibacterium nitidum</name>
    <dbReference type="NCBI Taxonomy" id="2762298"/>
    <lineage>
        <taxon>Bacteria</taxon>
        <taxon>Pseudomonadati</taxon>
        <taxon>Pseudomonadota</taxon>
        <taxon>Betaproteobacteria</taxon>
        <taxon>Burkholderiales</taxon>
        <taxon>Oxalobacteraceae</taxon>
        <taxon>Undibacterium</taxon>
    </lineage>
</organism>
<sequence length="787" mass="86825">MTKSFLLRTCNFDSVTTSIVLCLTLTACGGSIEEDRQTFSSPMAPTPIIGVPTFNKTRDSYTISRNASSISITDRTTASSTTLPASTAAVQFSDFKLNFLAADVSQLVNMNSQNQIIELYIAFFNRIPDADGLAYWIEELKKGQTPEAIANNFYNAAILYSAQTGYNANMNNSDFVRIIYQNVLARTGPTAPTDTEVNYWATQLDQGKISRGGLVISMLTSAHTFEGDPTYGWVPQLLNNKITVANYFCLQQGLNYLSPELSITKGMAIAAAVTPSDTAAAMTLIGVNDSGFNLFSSATNKVSILKLNAIPNPTGIRFGFWETFSRQDVTLASMGKRPTSRVGFDSWASIETSKGIYDFTGFDASNSADNYRRVHQYGESIYGAINIAFSAEITPGKQAIPTFYNGRITDPETRQAAKNFLAAYVQHMLKLVGSLTLTIDYEIMSNYRLSAAGSEARANEWADWYVEAAAVARKAAAEIGMSDRLKLQPIVNSNPLDPSSPISKGKEYNNWLVRVVAASDSLALDTYHSDPSLPNTDPKRTFDIIKFWIDNFSAGKDVIVTENGFNSVTQVIPSITRADRDWKTTGTEADQAEYYRLLFAQLADANKKDGIFHNQLKSFNLWSILDNPVKPATDEDRYFGLIRLDGTEKPAASVVREAIRQYENDAFSRPWNLTGLGTDVTSLLSTNTSTPINLTYSNGDQFEFLRYSENNLPSAKQYLLNLALTNSANVILCFNGNQCIYQEGKASYSIDVSKFMRPNTTNTMDIYFTNAVFPAITSIKGLQLKKL</sequence>
<dbReference type="Pfam" id="PF13946">
    <property type="entry name" value="DUF4214"/>
    <property type="match status" value="1"/>
</dbReference>
<protein>
    <submittedName>
        <fullName evidence="2">DUF4214 domain-containing protein</fullName>
    </submittedName>
</protein>
<dbReference type="SUPFAM" id="SSF51445">
    <property type="entry name" value="(Trans)glycosidases"/>
    <property type="match status" value="1"/>
</dbReference>
<reference evidence="2" key="1">
    <citation type="submission" date="2020-08" db="EMBL/GenBank/DDBJ databases">
        <title>Novel species isolated from subtropical streams in China.</title>
        <authorList>
            <person name="Lu H."/>
        </authorList>
    </citation>
    <scope>NUCLEOTIDE SEQUENCE</scope>
    <source>
        <strain evidence="2">LX22W</strain>
    </source>
</reference>
<dbReference type="InterPro" id="IPR025282">
    <property type="entry name" value="DUF4214"/>
</dbReference>
<dbReference type="Gene3D" id="3.20.20.80">
    <property type="entry name" value="Glycosidases"/>
    <property type="match status" value="1"/>
</dbReference>
<name>A0A923HLJ3_9BURK</name>
<dbReference type="PROSITE" id="PS51257">
    <property type="entry name" value="PROKAR_LIPOPROTEIN"/>
    <property type="match status" value="1"/>
</dbReference>
<keyword evidence="3" id="KW-1185">Reference proteome</keyword>
<feature type="domain" description="DUF4214" evidence="1">
    <location>
        <begin position="162"/>
        <end position="222"/>
    </location>
</feature>
<gene>
    <name evidence="2" type="ORF">H8K36_07685</name>
</gene>
<evidence type="ECO:0000259" key="1">
    <source>
        <dbReference type="Pfam" id="PF13946"/>
    </source>
</evidence>
<dbReference type="EMBL" id="JACOFZ010000002">
    <property type="protein sequence ID" value="MBC3881247.1"/>
    <property type="molecule type" value="Genomic_DNA"/>
</dbReference>
<dbReference type="Proteomes" id="UP000627446">
    <property type="component" value="Unassembled WGS sequence"/>
</dbReference>
<dbReference type="InterPro" id="IPR017853">
    <property type="entry name" value="GH"/>
</dbReference>
<comment type="caution">
    <text evidence="2">The sequence shown here is derived from an EMBL/GenBank/DDBJ whole genome shotgun (WGS) entry which is preliminary data.</text>
</comment>
<dbReference type="RefSeq" id="WP_186916276.1">
    <property type="nucleotide sequence ID" value="NZ_JACOFZ010000002.1"/>
</dbReference>